<sequence>MLFLCKVRKDGAFMSIREEGELFLFAEELQRCMSPAVLNQLAKETKYMIRKRKCHGQHFLALCIVKSESGEYFPCPSL</sequence>
<dbReference type="Proteomes" id="UP000182836">
    <property type="component" value="Unassembled WGS sequence"/>
</dbReference>
<protein>
    <submittedName>
        <fullName evidence="1">Uncharacterized protein</fullName>
    </submittedName>
</protein>
<gene>
    <name evidence="1" type="ORF">AF333_18290</name>
    <name evidence="2" type="ORF">SAMN04487909_13614</name>
</gene>
<evidence type="ECO:0000313" key="2">
    <source>
        <dbReference type="EMBL" id="SDK02665.1"/>
    </source>
</evidence>
<reference evidence="1 3" key="1">
    <citation type="submission" date="2015-07" db="EMBL/GenBank/DDBJ databases">
        <title>Fjat-14205 dsm 2895.</title>
        <authorList>
            <person name="Liu B."/>
            <person name="Wang J."/>
            <person name="Zhu Y."/>
            <person name="Liu G."/>
            <person name="Chen Q."/>
            <person name="Chen Z."/>
            <person name="Lan J."/>
            <person name="Che J."/>
            <person name="Ge C."/>
            <person name="Shi H."/>
            <person name="Pan Z."/>
            <person name="Liu X."/>
        </authorList>
    </citation>
    <scope>NUCLEOTIDE SEQUENCE [LARGE SCALE GENOMIC DNA]</scope>
    <source>
        <strain evidence="1 3">DSM 2895</strain>
    </source>
</reference>
<evidence type="ECO:0000313" key="4">
    <source>
        <dbReference type="Proteomes" id="UP000182836"/>
    </source>
</evidence>
<dbReference type="EMBL" id="FNED01000036">
    <property type="protein sequence ID" value="SDK02665.1"/>
    <property type="molecule type" value="Genomic_DNA"/>
</dbReference>
<reference evidence="2 4" key="2">
    <citation type="submission" date="2016-10" db="EMBL/GenBank/DDBJ databases">
        <authorList>
            <person name="de Groot N.N."/>
        </authorList>
    </citation>
    <scope>NUCLEOTIDE SEQUENCE [LARGE SCALE GENOMIC DNA]</scope>
    <source>
        <strain evidence="2 4">DSM 2895</strain>
    </source>
</reference>
<keyword evidence="3" id="KW-1185">Reference proteome</keyword>
<dbReference type="AlphaFoldDB" id="A0A0D1WDV1"/>
<dbReference type="Proteomes" id="UP000037269">
    <property type="component" value="Unassembled WGS sequence"/>
</dbReference>
<name>A0A0D1WDV1_ANEMI</name>
<evidence type="ECO:0000313" key="3">
    <source>
        <dbReference type="Proteomes" id="UP000037269"/>
    </source>
</evidence>
<dbReference type="PATRIC" id="fig|47500.8.peg.5954"/>
<dbReference type="EMBL" id="LGUG01000004">
    <property type="protein sequence ID" value="KON97123.1"/>
    <property type="molecule type" value="Genomic_DNA"/>
</dbReference>
<evidence type="ECO:0000313" key="1">
    <source>
        <dbReference type="EMBL" id="KON97123.1"/>
    </source>
</evidence>
<organism evidence="1 3">
    <name type="scientific">Aneurinibacillus migulanus</name>
    <name type="common">Bacillus migulanus</name>
    <dbReference type="NCBI Taxonomy" id="47500"/>
    <lineage>
        <taxon>Bacteria</taxon>
        <taxon>Bacillati</taxon>
        <taxon>Bacillota</taxon>
        <taxon>Bacilli</taxon>
        <taxon>Bacillales</taxon>
        <taxon>Paenibacillaceae</taxon>
        <taxon>Aneurinibacillus group</taxon>
        <taxon>Aneurinibacillus</taxon>
    </lineage>
</organism>
<accession>A0A0D1WDV1</accession>
<proteinExistence type="predicted"/>